<dbReference type="EMBL" id="KQ981776">
    <property type="protein sequence ID" value="KYN35807.1"/>
    <property type="molecule type" value="Genomic_DNA"/>
</dbReference>
<name>A0A151JUA3_9HYME</name>
<dbReference type="Proteomes" id="UP000078541">
    <property type="component" value="Unassembled WGS sequence"/>
</dbReference>
<evidence type="ECO:0000313" key="2">
    <source>
        <dbReference type="Proteomes" id="UP000078541"/>
    </source>
</evidence>
<dbReference type="AlphaFoldDB" id="A0A151JUA3"/>
<organism evidence="1 2">
    <name type="scientific">Trachymyrmex septentrionalis</name>
    <dbReference type="NCBI Taxonomy" id="34720"/>
    <lineage>
        <taxon>Eukaryota</taxon>
        <taxon>Metazoa</taxon>
        <taxon>Ecdysozoa</taxon>
        <taxon>Arthropoda</taxon>
        <taxon>Hexapoda</taxon>
        <taxon>Insecta</taxon>
        <taxon>Pterygota</taxon>
        <taxon>Neoptera</taxon>
        <taxon>Endopterygota</taxon>
        <taxon>Hymenoptera</taxon>
        <taxon>Apocrita</taxon>
        <taxon>Aculeata</taxon>
        <taxon>Formicoidea</taxon>
        <taxon>Formicidae</taxon>
        <taxon>Myrmicinae</taxon>
        <taxon>Trachymyrmex</taxon>
    </lineage>
</organism>
<keyword evidence="2" id="KW-1185">Reference proteome</keyword>
<protein>
    <submittedName>
        <fullName evidence="1">Uncharacterized protein</fullName>
    </submittedName>
</protein>
<sequence length="110" mass="12452">MININVNIILQNGLLELQNVIVDTNLDKNSTCKKCQESASEKYNFQSHLLIDYSVFTDKRYAASIGIKKKSARLGFILKILKIKEQNNAIVDAVSYHQYASDKNNGHYTA</sequence>
<gene>
    <name evidence="1" type="ORF">ALC56_09848</name>
</gene>
<evidence type="ECO:0000313" key="1">
    <source>
        <dbReference type="EMBL" id="KYN35807.1"/>
    </source>
</evidence>
<accession>A0A151JUA3</accession>
<proteinExistence type="predicted"/>
<reference evidence="1 2" key="1">
    <citation type="submission" date="2016-03" db="EMBL/GenBank/DDBJ databases">
        <title>Trachymyrmex septentrionalis WGS genome.</title>
        <authorList>
            <person name="Nygaard S."/>
            <person name="Hu H."/>
            <person name="Boomsma J."/>
            <person name="Zhang G."/>
        </authorList>
    </citation>
    <scope>NUCLEOTIDE SEQUENCE [LARGE SCALE GENOMIC DNA]</scope>
    <source>
        <strain evidence="1">Tsep2-gDNA-1</strain>
        <tissue evidence="1">Whole body</tissue>
    </source>
</reference>